<name>A0A120G805_PSEFL</name>
<proteinExistence type="predicted"/>
<evidence type="ECO:0000256" key="1">
    <source>
        <dbReference type="SAM" id="MobiDB-lite"/>
    </source>
</evidence>
<organism evidence="2 3">
    <name type="scientific">Pseudomonas fluorescens</name>
    <dbReference type="NCBI Taxonomy" id="294"/>
    <lineage>
        <taxon>Bacteria</taxon>
        <taxon>Pseudomonadati</taxon>
        <taxon>Pseudomonadota</taxon>
        <taxon>Gammaproteobacteria</taxon>
        <taxon>Pseudomonadales</taxon>
        <taxon>Pseudomonadaceae</taxon>
        <taxon>Pseudomonas</taxon>
    </lineage>
</organism>
<evidence type="ECO:0000313" key="2">
    <source>
        <dbReference type="EMBL" id="KWV88091.1"/>
    </source>
</evidence>
<accession>A0A120G805</accession>
<comment type="caution">
    <text evidence="2">The sequence shown here is derived from an EMBL/GenBank/DDBJ whole genome shotgun (WGS) entry which is preliminary data.</text>
</comment>
<reference evidence="2 3" key="1">
    <citation type="submission" date="2015-05" db="EMBL/GenBank/DDBJ databases">
        <title>A genomic and transcriptomic approach to investigate the blue pigment phenotype in Pseudomonas fluorescens.</title>
        <authorList>
            <person name="Andreani N.A."/>
            <person name="Cardazzo B."/>
        </authorList>
    </citation>
    <scope>NUCLEOTIDE SEQUENCE [LARGE SCALE GENOMIC DNA]</scope>
    <source>
        <strain evidence="2 3">Ps_22</strain>
    </source>
</reference>
<protein>
    <submittedName>
        <fullName evidence="2">Uncharacterized protein</fullName>
    </submittedName>
</protein>
<dbReference type="EMBL" id="LCYA01000055">
    <property type="protein sequence ID" value="KWV88091.1"/>
    <property type="molecule type" value="Genomic_DNA"/>
</dbReference>
<feature type="region of interest" description="Disordered" evidence="1">
    <location>
        <begin position="326"/>
        <end position="345"/>
    </location>
</feature>
<dbReference type="Proteomes" id="UP000061348">
    <property type="component" value="Unassembled WGS sequence"/>
</dbReference>
<feature type="compositionally biased region" description="Polar residues" evidence="1">
    <location>
        <begin position="333"/>
        <end position="345"/>
    </location>
</feature>
<evidence type="ECO:0000313" key="3">
    <source>
        <dbReference type="Proteomes" id="UP000061348"/>
    </source>
</evidence>
<sequence>MLRRLAFPRFGHSVGRQAGEAGADVQLFQGFVSGPGADLFEPGLEVTCLHLAPIDRFGSDGLQADIPQLGSPLLPGCLEGNQRGAAFLQAGADQFGWLAGFVGGPLAAEQRTHPWHQRRGATPIIAHPVERIVVHWVAEQSPVVAQHFAQQVAMVGFQGLCEQAAAVERMFAQHALAPTVDRGDCGFIHPLRGDVQAIGTGGPLLRIILLAQIGNQRIRLFDFVTEEARGFGQADADTFTQFLGSGVGERHHEDLRWQQFAAETGFITAVAEHQTQVQGGDGEGLSGASTGFNQLAAFERKRQGQGFADHASASVLESDRQGALISGRYRVSHQPSNSSLATRAA</sequence>
<dbReference type="AlphaFoldDB" id="A0A120G805"/>
<gene>
    <name evidence="2" type="ORF">PFLmoz3_02291</name>
</gene>